<dbReference type="AlphaFoldDB" id="A0AAX3I4Y8"/>
<protein>
    <submittedName>
        <fullName evidence="2">KilA domain-containing protein</fullName>
    </submittedName>
</protein>
<dbReference type="InterPro" id="IPR017880">
    <property type="entry name" value="KilA_N"/>
</dbReference>
<reference evidence="2 3" key="1">
    <citation type="submission" date="2019-05" db="EMBL/GenBank/DDBJ databases">
        <authorList>
            <consortium name="Pathogen Informatics"/>
        </authorList>
    </citation>
    <scope>NUCLEOTIDE SEQUENCE [LARGE SCALE GENOMIC DNA]</scope>
    <source>
        <strain evidence="2 3">NCTC10696</strain>
    </source>
</reference>
<dbReference type="InterPro" id="IPR018004">
    <property type="entry name" value="KilA/APSES_HTH"/>
</dbReference>
<dbReference type="SMART" id="SM01252">
    <property type="entry name" value="KilA-N"/>
    <property type="match status" value="1"/>
</dbReference>
<dbReference type="SUPFAM" id="SSF54616">
    <property type="entry name" value="DNA-binding domain of Mlu1-box binding protein MBP1"/>
    <property type="match status" value="1"/>
</dbReference>
<organism evidence="2 3">
    <name type="scientific">Pseudomonas synxantha</name>
    <dbReference type="NCBI Taxonomy" id="47883"/>
    <lineage>
        <taxon>Bacteria</taxon>
        <taxon>Pseudomonadati</taxon>
        <taxon>Pseudomonadota</taxon>
        <taxon>Gammaproteobacteria</taxon>
        <taxon>Pseudomonadales</taxon>
        <taxon>Pseudomonadaceae</taxon>
        <taxon>Pseudomonas</taxon>
    </lineage>
</organism>
<evidence type="ECO:0000313" key="2">
    <source>
        <dbReference type="EMBL" id="VTQ97813.1"/>
    </source>
</evidence>
<evidence type="ECO:0000259" key="1">
    <source>
        <dbReference type="PROSITE" id="PS51301"/>
    </source>
</evidence>
<dbReference type="Pfam" id="PF04383">
    <property type="entry name" value="KilA-N"/>
    <property type="match status" value="1"/>
</dbReference>
<feature type="domain" description="KilA-N" evidence="1">
    <location>
        <begin position="4"/>
        <end position="104"/>
    </location>
</feature>
<proteinExistence type="predicted"/>
<dbReference type="EMBL" id="LR590482">
    <property type="protein sequence ID" value="VTQ97813.1"/>
    <property type="molecule type" value="Genomic_DNA"/>
</dbReference>
<evidence type="ECO:0000313" key="3">
    <source>
        <dbReference type="Proteomes" id="UP000306562"/>
    </source>
</evidence>
<sequence length="165" mass="19259">MKSTIIPFDYNGNEISFNTDGWINATEIARPFGKRPVDWLKQDETRQYLKILGEVLNCDPESLLETRRGRHHGGTWLHPKLGVRFAQWLDVRFAVWCDFQIDSILHGDLGARQQFENASKALDHRKDLASLQGKGLAAWRWQKPTLENRVEYWREQLQLQLTLDA</sequence>
<dbReference type="RefSeq" id="WP_057024416.1">
    <property type="nucleotide sequence ID" value="NZ_CBCSGQ010000008.1"/>
</dbReference>
<accession>A0AAX3I4Y8</accession>
<gene>
    <name evidence="2" type="ORF">NCTC10696_02188</name>
</gene>
<dbReference type="PROSITE" id="PS51301">
    <property type="entry name" value="KILA_N"/>
    <property type="match status" value="1"/>
</dbReference>
<dbReference type="Proteomes" id="UP000306562">
    <property type="component" value="Chromosome"/>
</dbReference>
<dbReference type="InterPro" id="IPR036887">
    <property type="entry name" value="HTH_APSES_sf"/>
</dbReference>
<dbReference type="InterPro" id="IPR018877">
    <property type="entry name" value="Phage_P22_Orf201_C"/>
</dbReference>
<dbReference type="GO" id="GO:0003677">
    <property type="term" value="F:DNA binding"/>
    <property type="evidence" value="ECO:0007669"/>
    <property type="project" value="InterPro"/>
</dbReference>
<name>A0AAX3I4Y8_9PSED</name>
<dbReference type="Pfam" id="PF10549">
    <property type="entry name" value="ORF11CD3"/>
    <property type="match status" value="1"/>
</dbReference>